<reference evidence="1" key="2">
    <citation type="submission" date="2020-11" db="EMBL/GenBank/DDBJ databases">
        <authorList>
            <person name="McCartney M.A."/>
            <person name="Auch B."/>
            <person name="Kono T."/>
            <person name="Mallez S."/>
            <person name="Becker A."/>
            <person name="Gohl D.M."/>
            <person name="Silverstein K.A.T."/>
            <person name="Koren S."/>
            <person name="Bechman K.B."/>
            <person name="Herman A."/>
            <person name="Abrahante J.E."/>
            <person name="Garbe J."/>
        </authorList>
    </citation>
    <scope>NUCLEOTIDE SEQUENCE</scope>
    <source>
        <strain evidence="1">Duluth1</strain>
        <tissue evidence="1">Whole animal</tissue>
    </source>
</reference>
<dbReference type="Proteomes" id="UP000828390">
    <property type="component" value="Unassembled WGS sequence"/>
</dbReference>
<sequence>MVRKLSFEAGKQQTLKQQNIKIGVQLPKEVRKARKPLYDFMRQAKTPEKT</sequence>
<evidence type="ECO:0000313" key="2">
    <source>
        <dbReference type="Proteomes" id="UP000828390"/>
    </source>
</evidence>
<dbReference type="EMBL" id="JAIWYP010000011">
    <property type="protein sequence ID" value="KAH3740794.1"/>
    <property type="molecule type" value="Genomic_DNA"/>
</dbReference>
<dbReference type="AlphaFoldDB" id="A0A9D4D9X1"/>
<evidence type="ECO:0000313" key="1">
    <source>
        <dbReference type="EMBL" id="KAH3740794.1"/>
    </source>
</evidence>
<keyword evidence="2" id="KW-1185">Reference proteome</keyword>
<accession>A0A9D4D9X1</accession>
<organism evidence="1 2">
    <name type="scientific">Dreissena polymorpha</name>
    <name type="common">Zebra mussel</name>
    <name type="synonym">Mytilus polymorpha</name>
    <dbReference type="NCBI Taxonomy" id="45954"/>
    <lineage>
        <taxon>Eukaryota</taxon>
        <taxon>Metazoa</taxon>
        <taxon>Spiralia</taxon>
        <taxon>Lophotrochozoa</taxon>
        <taxon>Mollusca</taxon>
        <taxon>Bivalvia</taxon>
        <taxon>Autobranchia</taxon>
        <taxon>Heteroconchia</taxon>
        <taxon>Euheterodonta</taxon>
        <taxon>Imparidentia</taxon>
        <taxon>Neoheterodontei</taxon>
        <taxon>Myida</taxon>
        <taxon>Dreissenoidea</taxon>
        <taxon>Dreissenidae</taxon>
        <taxon>Dreissena</taxon>
    </lineage>
</organism>
<name>A0A9D4D9X1_DREPO</name>
<reference evidence="1" key="1">
    <citation type="journal article" date="2019" name="bioRxiv">
        <title>The Genome of the Zebra Mussel, Dreissena polymorpha: A Resource for Invasive Species Research.</title>
        <authorList>
            <person name="McCartney M.A."/>
            <person name="Auch B."/>
            <person name="Kono T."/>
            <person name="Mallez S."/>
            <person name="Zhang Y."/>
            <person name="Obille A."/>
            <person name="Becker A."/>
            <person name="Abrahante J.E."/>
            <person name="Garbe J."/>
            <person name="Badalamenti J.P."/>
            <person name="Herman A."/>
            <person name="Mangelson H."/>
            <person name="Liachko I."/>
            <person name="Sullivan S."/>
            <person name="Sone E.D."/>
            <person name="Koren S."/>
            <person name="Silverstein K.A.T."/>
            <person name="Beckman K.B."/>
            <person name="Gohl D.M."/>
        </authorList>
    </citation>
    <scope>NUCLEOTIDE SEQUENCE</scope>
    <source>
        <strain evidence="1">Duluth1</strain>
        <tissue evidence="1">Whole animal</tissue>
    </source>
</reference>
<proteinExistence type="predicted"/>
<gene>
    <name evidence="1" type="ORF">DPMN_047505</name>
</gene>
<protein>
    <submittedName>
        <fullName evidence="1">Uncharacterized protein</fullName>
    </submittedName>
</protein>
<comment type="caution">
    <text evidence="1">The sequence shown here is derived from an EMBL/GenBank/DDBJ whole genome shotgun (WGS) entry which is preliminary data.</text>
</comment>